<dbReference type="InterPro" id="IPR006015">
    <property type="entry name" value="Universal_stress_UspA"/>
</dbReference>
<evidence type="ECO:0000259" key="2">
    <source>
        <dbReference type="Pfam" id="PF00582"/>
    </source>
</evidence>
<dbReference type="AlphaFoldDB" id="A0ABD4YX48"/>
<dbReference type="Proteomes" id="UP001158644">
    <property type="component" value="Unassembled WGS sequence"/>
</dbReference>
<dbReference type="SUPFAM" id="SSF52402">
    <property type="entry name" value="Adenine nucleotide alpha hydrolases-like"/>
    <property type="match status" value="1"/>
</dbReference>
<sequence>MTDVNFQDRIGAMMASRPSHAARADTAIGGVVKNVLIPVDGSGNSLRAVHYVVDQVREHGPCAIHLLNVQPPIASGAILAFFEPDAIEEFYEDEAKAALAESEALLDRSGIIYQKAMRVGNIAESIKAHATEQGCDHIVMGSRGLGAAGSLFLGSTTLKVLHTVHIPVVLIT</sequence>
<gene>
    <name evidence="3" type="ORF">N5C72_15965</name>
</gene>
<dbReference type="PANTHER" id="PTHR46268:SF6">
    <property type="entry name" value="UNIVERSAL STRESS PROTEIN UP12"/>
    <property type="match status" value="1"/>
</dbReference>
<dbReference type="Gene3D" id="3.40.50.620">
    <property type="entry name" value="HUPs"/>
    <property type="match status" value="1"/>
</dbReference>
<evidence type="ECO:0000313" key="4">
    <source>
        <dbReference type="Proteomes" id="UP001158644"/>
    </source>
</evidence>
<comment type="similarity">
    <text evidence="1">Belongs to the universal stress protein A family.</text>
</comment>
<comment type="caution">
    <text evidence="3">The sequence shown here is derived from an EMBL/GenBank/DDBJ whole genome shotgun (WGS) entry which is preliminary data.</text>
</comment>
<dbReference type="EMBL" id="JAOBZK010000021">
    <property type="protein sequence ID" value="MDH1179575.1"/>
    <property type="molecule type" value="Genomic_DNA"/>
</dbReference>
<evidence type="ECO:0000256" key="1">
    <source>
        <dbReference type="ARBA" id="ARBA00008791"/>
    </source>
</evidence>
<accession>A0ABD4YX48</accession>
<dbReference type="PANTHER" id="PTHR46268">
    <property type="entry name" value="STRESS RESPONSE PROTEIN NHAX"/>
    <property type="match status" value="1"/>
</dbReference>
<dbReference type="Pfam" id="PF00582">
    <property type="entry name" value="Usp"/>
    <property type="match status" value="1"/>
</dbReference>
<reference evidence="3 4" key="1">
    <citation type="submission" date="2022-09" db="EMBL/GenBank/DDBJ databases">
        <title>Intensive care unit water sources are persistently colonized with multi-drug resistant bacteria and are the site of extensive horizontal gene transfer of antibiotic resistance genes.</title>
        <authorList>
            <person name="Diorio-Toth L."/>
        </authorList>
    </citation>
    <scope>NUCLEOTIDE SEQUENCE [LARGE SCALE GENOMIC DNA]</scope>
    <source>
        <strain evidence="3 4">GD03967</strain>
    </source>
</reference>
<dbReference type="RefSeq" id="WP_279991319.1">
    <property type="nucleotide sequence ID" value="NZ_JAOBZK010000021.1"/>
</dbReference>
<feature type="domain" description="UspA" evidence="2">
    <location>
        <begin position="33"/>
        <end position="171"/>
    </location>
</feature>
<organism evidence="3 4">
    <name type="scientific">Achromobacter mucicolens</name>
    <dbReference type="NCBI Taxonomy" id="1389922"/>
    <lineage>
        <taxon>Bacteria</taxon>
        <taxon>Pseudomonadati</taxon>
        <taxon>Pseudomonadota</taxon>
        <taxon>Betaproteobacteria</taxon>
        <taxon>Burkholderiales</taxon>
        <taxon>Alcaligenaceae</taxon>
        <taxon>Achromobacter</taxon>
    </lineage>
</organism>
<name>A0ABD4YX48_9BURK</name>
<proteinExistence type="inferred from homology"/>
<dbReference type="InterPro" id="IPR006016">
    <property type="entry name" value="UspA"/>
</dbReference>
<dbReference type="InterPro" id="IPR014729">
    <property type="entry name" value="Rossmann-like_a/b/a_fold"/>
</dbReference>
<protein>
    <submittedName>
        <fullName evidence="3">Universal stress protein</fullName>
    </submittedName>
</protein>
<dbReference type="CDD" id="cd00293">
    <property type="entry name" value="USP-like"/>
    <property type="match status" value="1"/>
</dbReference>
<dbReference type="PRINTS" id="PR01438">
    <property type="entry name" value="UNVRSLSTRESS"/>
</dbReference>
<evidence type="ECO:0000313" key="3">
    <source>
        <dbReference type="EMBL" id="MDH1179575.1"/>
    </source>
</evidence>